<evidence type="ECO:0000313" key="2">
    <source>
        <dbReference type="Proteomes" id="UP000188268"/>
    </source>
</evidence>
<protein>
    <submittedName>
        <fullName evidence="1">Uncharacterized protein</fullName>
    </submittedName>
</protein>
<dbReference type="AlphaFoldDB" id="A0A1R3HBR2"/>
<organism evidence="1 2">
    <name type="scientific">Corchorus capsularis</name>
    <name type="common">Jute</name>
    <dbReference type="NCBI Taxonomy" id="210143"/>
    <lineage>
        <taxon>Eukaryota</taxon>
        <taxon>Viridiplantae</taxon>
        <taxon>Streptophyta</taxon>
        <taxon>Embryophyta</taxon>
        <taxon>Tracheophyta</taxon>
        <taxon>Spermatophyta</taxon>
        <taxon>Magnoliopsida</taxon>
        <taxon>eudicotyledons</taxon>
        <taxon>Gunneridae</taxon>
        <taxon>Pentapetalae</taxon>
        <taxon>rosids</taxon>
        <taxon>malvids</taxon>
        <taxon>Malvales</taxon>
        <taxon>Malvaceae</taxon>
        <taxon>Grewioideae</taxon>
        <taxon>Apeibeae</taxon>
        <taxon>Corchorus</taxon>
    </lineage>
</organism>
<dbReference type="Gramene" id="OMO67771">
    <property type="protein sequence ID" value="OMO67771"/>
    <property type="gene ID" value="CCACVL1_20332"/>
</dbReference>
<proteinExistence type="predicted"/>
<sequence length="45" mass="4896">MVARITCRVSSKIPEKPLSSDPPDPFPTNIIATSATWWKGVAKTP</sequence>
<keyword evidence="2" id="KW-1185">Reference proteome</keyword>
<dbReference type="EMBL" id="AWWV01012372">
    <property type="protein sequence ID" value="OMO67771.1"/>
    <property type="molecule type" value="Genomic_DNA"/>
</dbReference>
<accession>A0A1R3HBR2</accession>
<comment type="caution">
    <text evidence="1">The sequence shown here is derived from an EMBL/GenBank/DDBJ whole genome shotgun (WGS) entry which is preliminary data.</text>
</comment>
<name>A0A1R3HBR2_COCAP</name>
<dbReference type="Proteomes" id="UP000188268">
    <property type="component" value="Unassembled WGS sequence"/>
</dbReference>
<reference evidence="1 2" key="1">
    <citation type="submission" date="2013-09" db="EMBL/GenBank/DDBJ databases">
        <title>Corchorus capsularis genome sequencing.</title>
        <authorList>
            <person name="Alam M."/>
            <person name="Haque M.S."/>
            <person name="Islam M.S."/>
            <person name="Emdad E.M."/>
            <person name="Islam M.M."/>
            <person name="Ahmed B."/>
            <person name="Halim A."/>
            <person name="Hossen Q.M.M."/>
            <person name="Hossain M.Z."/>
            <person name="Ahmed R."/>
            <person name="Khan M.M."/>
            <person name="Islam R."/>
            <person name="Rashid M.M."/>
            <person name="Khan S.A."/>
            <person name="Rahman M.S."/>
            <person name="Alam M."/>
        </authorList>
    </citation>
    <scope>NUCLEOTIDE SEQUENCE [LARGE SCALE GENOMIC DNA]</scope>
    <source>
        <strain evidence="2">cv. CVL-1</strain>
        <tissue evidence="1">Whole seedling</tissue>
    </source>
</reference>
<evidence type="ECO:0000313" key="1">
    <source>
        <dbReference type="EMBL" id="OMO67771.1"/>
    </source>
</evidence>
<gene>
    <name evidence="1" type="ORF">CCACVL1_20332</name>
</gene>